<keyword evidence="2" id="KW-1185">Reference proteome</keyword>
<organism evidence="1 2">
    <name type="scientific">Methanofollis tationis</name>
    <dbReference type="NCBI Taxonomy" id="81417"/>
    <lineage>
        <taxon>Archaea</taxon>
        <taxon>Methanobacteriati</taxon>
        <taxon>Methanobacteriota</taxon>
        <taxon>Stenosarchaea group</taxon>
        <taxon>Methanomicrobia</taxon>
        <taxon>Methanomicrobiales</taxon>
        <taxon>Methanomicrobiaceae</taxon>
        <taxon>Methanofollis</taxon>
    </lineage>
</organism>
<sequence length="221" mass="22260">MTHSLVIGGGAYGVTCARYALGLGHRCVIVDPDPACRAAGIFGTGGAGAEVEVIAGGIAEALALILSSGPDHIFPTAPVHICAALVAEGTGMAATDIAPLFARIPPDLIVSSGTGSVVVSYNRDGQCLPSCAAPPVCPVTGRHRDVPLFRVLREALPGAAILESVQCAPGIGALSGPEVIGLLERAAHAEQIIVGTACRCHGVVTAMGRKKDADQSILDTV</sequence>
<protein>
    <recommendedName>
        <fullName evidence="3">NAD(P)-binding domain-containing protein</fullName>
    </recommendedName>
</protein>
<gene>
    <name evidence="1" type="ORF">HWN36_09150</name>
</gene>
<dbReference type="SUPFAM" id="SSF51905">
    <property type="entry name" value="FAD/NAD(P)-binding domain"/>
    <property type="match status" value="1"/>
</dbReference>
<dbReference type="InterPro" id="IPR036188">
    <property type="entry name" value="FAD/NAD-bd_sf"/>
</dbReference>
<dbReference type="Proteomes" id="UP000570823">
    <property type="component" value="Unassembled WGS sequence"/>
</dbReference>
<name>A0A7K4HR07_9EURY</name>
<dbReference type="SUPFAM" id="SSF51735">
    <property type="entry name" value="NAD(P)-binding Rossmann-fold domains"/>
    <property type="match status" value="1"/>
</dbReference>
<dbReference type="InterPro" id="IPR036291">
    <property type="entry name" value="NAD(P)-bd_dom_sf"/>
</dbReference>
<dbReference type="RefSeq" id="WP_176789054.1">
    <property type="nucleotide sequence ID" value="NZ_JABXWR010000001.1"/>
</dbReference>
<proteinExistence type="predicted"/>
<accession>A0A7K4HR07</accession>
<evidence type="ECO:0008006" key="3">
    <source>
        <dbReference type="Google" id="ProtNLM"/>
    </source>
</evidence>
<dbReference type="EMBL" id="JABXWR010000001">
    <property type="protein sequence ID" value="NVO67467.1"/>
    <property type="molecule type" value="Genomic_DNA"/>
</dbReference>
<evidence type="ECO:0000313" key="1">
    <source>
        <dbReference type="EMBL" id="NVO67467.1"/>
    </source>
</evidence>
<evidence type="ECO:0000313" key="2">
    <source>
        <dbReference type="Proteomes" id="UP000570823"/>
    </source>
</evidence>
<comment type="caution">
    <text evidence="1">The sequence shown here is derived from an EMBL/GenBank/DDBJ whole genome shotgun (WGS) entry which is preliminary data.</text>
</comment>
<dbReference type="AlphaFoldDB" id="A0A7K4HR07"/>
<reference evidence="1 2" key="1">
    <citation type="submission" date="2020-06" db="EMBL/GenBank/DDBJ databases">
        <title>Methanofollis fontis sp. nov., a methanogen isolated from marine sediments near a cold seep at Four-Way Closure Ridge offshore southwestern Taiwan.</title>
        <authorList>
            <person name="Chen S.-C."/>
            <person name="Teng N.-H."/>
            <person name="Lin Y.-S."/>
            <person name="Lai M.-C."/>
            <person name="Chen H.-H."/>
            <person name="Wang C.-C."/>
        </authorList>
    </citation>
    <scope>NUCLEOTIDE SEQUENCE [LARGE SCALE GENOMIC DNA]</scope>
    <source>
        <strain evidence="1 2">DSM 2702</strain>
    </source>
</reference>
<dbReference type="OrthoDB" id="137061at2157"/>